<comment type="caution">
    <text evidence="2">The sequence shown here is derived from an EMBL/GenBank/DDBJ whole genome shotgun (WGS) entry which is preliminary data.</text>
</comment>
<gene>
    <name evidence="2" type="ORF">GCM10020260_18070</name>
</gene>
<proteinExistence type="predicted"/>
<reference evidence="3" key="1">
    <citation type="journal article" date="2019" name="Int. J. Syst. Evol. Microbiol.">
        <title>The Global Catalogue of Microorganisms (GCM) 10K type strain sequencing project: providing services to taxonomists for standard genome sequencing and annotation.</title>
        <authorList>
            <consortium name="The Broad Institute Genomics Platform"/>
            <consortium name="The Broad Institute Genome Sequencing Center for Infectious Disease"/>
            <person name="Wu L."/>
            <person name="Ma J."/>
        </authorList>
    </citation>
    <scope>NUCLEOTIDE SEQUENCE [LARGE SCALE GENOMIC DNA]</scope>
    <source>
        <strain evidence="3">JCM 11483</strain>
    </source>
</reference>
<dbReference type="PANTHER" id="PTHR30163:SF8">
    <property type="entry name" value="LYTIC MUREIN TRANSGLYCOSYLASE"/>
    <property type="match status" value="1"/>
</dbReference>
<keyword evidence="3" id="KW-1185">Reference proteome</keyword>
<feature type="region of interest" description="Disordered" evidence="1">
    <location>
        <begin position="8"/>
        <end position="51"/>
    </location>
</feature>
<evidence type="ECO:0000313" key="3">
    <source>
        <dbReference type="Proteomes" id="UP001501736"/>
    </source>
</evidence>
<evidence type="ECO:0000313" key="2">
    <source>
        <dbReference type="EMBL" id="GAA3285438.1"/>
    </source>
</evidence>
<evidence type="ECO:0000256" key="1">
    <source>
        <dbReference type="SAM" id="MobiDB-lite"/>
    </source>
</evidence>
<protein>
    <recommendedName>
        <fullName evidence="4">Transglycosylase SLT domain-containing protein</fullName>
    </recommendedName>
</protein>
<name>A0ABP6RF76_9MICC</name>
<feature type="compositionally biased region" description="Pro residues" evidence="1">
    <location>
        <begin position="17"/>
        <end position="33"/>
    </location>
</feature>
<dbReference type="EMBL" id="BAAAYG010000005">
    <property type="protein sequence ID" value="GAA3285438.1"/>
    <property type="molecule type" value="Genomic_DNA"/>
</dbReference>
<evidence type="ECO:0008006" key="4">
    <source>
        <dbReference type="Google" id="ProtNLM"/>
    </source>
</evidence>
<dbReference type="InterPro" id="IPR043426">
    <property type="entry name" value="MltB-like"/>
</dbReference>
<dbReference type="InterPro" id="IPR023346">
    <property type="entry name" value="Lysozyme-like_dom_sf"/>
</dbReference>
<sequence length="236" mass="24708">MLLAATLVGCGSLAPAEPEPSPTGRPEAPPQPRPLQAAEQAGRTTAAPLAELPDADWLAEVAADTGIPERALAAYAGASLHLAESHPDCRIGWTTLAGIGRVESVHGSHEGSQITEDGTVRPEIIGIPLDGRPGTREIVDTDGGELDGDDVWDRAVGPMQFIPTTWERRGRDGNRDGVADPQQYDDAALAAADHLCAHGGDLTEDSGWNAAVAAYNQSDSYARSVAGWAEDYDAAR</sequence>
<dbReference type="SUPFAM" id="SSF53955">
    <property type="entry name" value="Lysozyme-like"/>
    <property type="match status" value="1"/>
</dbReference>
<dbReference type="Proteomes" id="UP001501736">
    <property type="component" value="Unassembled WGS sequence"/>
</dbReference>
<dbReference type="PANTHER" id="PTHR30163">
    <property type="entry name" value="MEMBRANE-BOUND LYTIC MUREIN TRANSGLYCOSYLASE B"/>
    <property type="match status" value="1"/>
</dbReference>
<organism evidence="2 3">
    <name type="scientific">Nesterenkonia halobia</name>
    <dbReference type="NCBI Taxonomy" id="37922"/>
    <lineage>
        <taxon>Bacteria</taxon>
        <taxon>Bacillati</taxon>
        <taxon>Actinomycetota</taxon>
        <taxon>Actinomycetes</taxon>
        <taxon>Micrococcales</taxon>
        <taxon>Micrococcaceae</taxon>
        <taxon>Nesterenkonia</taxon>
    </lineage>
</organism>
<dbReference type="Gene3D" id="1.10.530.10">
    <property type="match status" value="1"/>
</dbReference>
<dbReference type="RefSeq" id="WP_344720424.1">
    <property type="nucleotide sequence ID" value="NZ_BAAAYG010000005.1"/>
</dbReference>
<accession>A0ABP6RF76</accession>